<dbReference type="SUPFAM" id="SSF69318">
    <property type="entry name" value="Integrin alpha N-terminal domain"/>
    <property type="match status" value="1"/>
</dbReference>
<comment type="caution">
    <text evidence="6">The sequence shown here is derived from an EMBL/GenBank/DDBJ whole genome shotgun (WGS) entry which is preliminary data.</text>
</comment>
<organism evidence="6 7">
    <name type="scientific">Candidatus Roizmanbacteria bacterium RIFCSPHIGHO2_12_FULL_44_10</name>
    <dbReference type="NCBI Taxonomy" id="1802054"/>
    <lineage>
        <taxon>Bacteria</taxon>
        <taxon>Candidatus Roizmaniibacteriota</taxon>
    </lineage>
</organism>
<feature type="chain" id="PRO_5009529309" description="F5/8 type C domain-containing protein" evidence="5">
    <location>
        <begin position="29"/>
        <end position="887"/>
    </location>
</feature>
<accession>A0A1F7I6H3</accession>
<evidence type="ECO:0000313" key="6">
    <source>
        <dbReference type="EMBL" id="OGK38976.1"/>
    </source>
</evidence>
<dbReference type="InterPro" id="IPR028994">
    <property type="entry name" value="Integrin_alpha_N"/>
</dbReference>
<evidence type="ECO:0000313" key="7">
    <source>
        <dbReference type="Proteomes" id="UP000179024"/>
    </source>
</evidence>
<evidence type="ECO:0000256" key="2">
    <source>
        <dbReference type="ARBA" id="ARBA00022737"/>
    </source>
</evidence>
<dbReference type="PANTHER" id="PTHR23221">
    <property type="entry name" value="GLYCOSYLPHOSPHATIDYLINOSITOL PHOSPHOLIPASE D"/>
    <property type="match status" value="1"/>
</dbReference>
<dbReference type="PROSITE" id="PS51470">
    <property type="entry name" value="FG_GAP"/>
    <property type="match status" value="1"/>
</dbReference>
<protein>
    <recommendedName>
        <fullName evidence="8">F5/8 type C domain-containing protein</fullName>
    </recommendedName>
</protein>
<dbReference type="InterPro" id="IPR013517">
    <property type="entry name" value="FG-GAP"/>
</dbReference>
<dbReference type="SMART" id="SM00191">
    <property type="entry name" value="Int_alpha"/>
    <property type="match status" value="3"/>
</dbReference>
<sequence length="887" mass="93665">MSTRIRTLFGSVVFLLGLFFHQTSPVQAATTYNMGTTTNWNLRIDGAVAGQSQFGLGQEGGTRWGDLNNNGIPDLILSSVFADNNSRTDSGSVYVIFDNLLQATGTGNIVDLATTTNWNIRYDGSAADERLGTDYVEIADVNSDGKNDIIIGAKRADKNSRTDSGSVYVIYNSLINDYSGTGNTVDLITSTNYNLRYDGSTASILMSDEGILAHDINANGKPDLVFATSVADFNSRNDSGSAYIILDSLIDDYSGTGNNIDLNTSTNYNIRYDGAAASDSLSSTGVYSADIDNDGNNDLLISSWLTDFGATNAGSAYVVNSDLIAATSGTGNNVDFGITSNWNIRIDGRATSSFFTGLNNRNIFYGDIDNDGFDDLVVSASVEYINFAGSGSVYIFRNSALSGLSGTGNTVSLSSSSNFGIRLNGGATQATVSRTGLEFFDFNGDGRNDISLSSTASSNSNVHVVYSSLLDSYTGSGNDVTVTNAANHNILYYFTGTTNTLGQPLSAADVNHDGKTEPIFICNRCDFNSRTDSGSVYIAYNFPHTITLNSFAARPNETFTVTGTVTATNSVTNISGVQYAADSNSPTGAWSNCSASDGGFDGYTEAFTCSIFPISAANHTLYFRSYDANTSYTAQANYGSSTFDLTAGTSPVNTSNGNTTAPAPAVESGAGGTISGGTDSSVIIEEGAVPFASNLSSTSISSHDTPVGIRTASCGVGDIHQIWLTDYYNKANILASVQNKPSIIALHYNDFQLLKTGGGSVPESSLKISYSPDGITWTTLPTSVVDQVNNTVAALHKIGGHYMITSCGGRTGSRLLGTSISVGKSLGVTDDKSESDETLDISIIRTTTPETFVAPQTGTPKLNNDTKAGTLDRSIDFLRRFIQQLFS</sequence>
<evidence type="ECO:0000256" key="3">
    <source>
        <dbReference type="ARBA" id="ARBA00022801"/>
    </source>
</evidence>
<reference evidence="6 7" key="1">
    <citation type="journal article" date="2016" name="Nat. Commun.">
        <title>Thousands of microbial genomes shed light on interconnected biogeochemical processes in an aquifer system.</title>
        <authorList>
            <person name="Anantharaman K."/>
            <person name="Brown C.T."/>
            <person name="Hug L.A."/>
            <person name="Sharon I."/>
            <person name="Castelle C.J."/>
            <person name="Probst A.J."/>
            <person name="Thomas B.C."/>
            <person name="Singh A."/>
            <person name="Wilkins M.J."/>
            <person name="Karaoz U."/>
            <person name="Brodie E.L."/>
            <person name="Williams K.H."/>
            <person name="Hubbard S.S."/>
            <person name="Banfield J.F."/>
        </authorList>
    </citation>
    <scope>NUCLEOTIDE SEQUENCE [LARGE SCALE GENOMIC DNA]</scope>
</reference>
<keyword evidence="4" id="KW-0325">Glycoprotein</keyword>
<gene>
    <name evidence="6" type="ORF">A3F34_01040</name>
</gene>
<dbReference type="AlphaFoldDB" id="A0A1F7I6H3"/>
<dbReference type="PANTHER" id="PTHR23221:SF7">
    <property type="entry name" value="PHOSPHATIDYLINOSITOL-GLYCAN-SPECIFIC PHOSPHOLIPASE D"/>
    <property type="match status" value="1"/>
</dbReference>
<dbReference type="EMBL" id="MGAE01000033">
    <property type="protein sequence ID" value="OGK38976.1"/>
    <property type="molecule type" value="Genomic_DNA"/>
</dbReference>
<keyword evidence="3" id="KW-0378">Hydrolase</keyword>
<proteinExistence type="predicted"/>
<dbReference type="Pfam" id="PF01839">
    <property type="entry name" value="FG-GAP"/>
    <property type="match status" value="2"/>
</dbReference>
<keyword evidence="1 5" id="KW-0732">Signal</keyword>
<keyword evidence="2" id="KW-0677">Repeat</keyword>
<dbReference type="Proteomes" id="UP000179024">
    <property type="component" value="Unassembled WGS sequence"/>
</dbReference>
<evidence type="ECO:0008006" key="8">
    <source>
        <dbReference type="Google" id="ProtNLM"/>
    </source>
</evidence>
<name>A0A1F7I6H3_9BACT</name>
<dbReference type="InterPro" id="IPR013519">
    <property type="entry name" value="Int_alpha_beta-p"/>
</dbReference>
<feature type="signal peptide" evidence="5">
    <location>
        <begin position="1"/>
        <end position="28"/>
    </location>
</feature>
<dbReference type="GO" id="GO:0016787">
    <property type="term" value="F:hydrolase activity"/>
    <property type="evidence" value="ECO:0007669"/>
    <property type="project" value="UniProtKB-KW"/>
</dbReference>
<evidence type="ECO:0000256" key="4">
    <source>
        <dbReference type="ARBA" id="ARBA00023180"/>
    </source>
</evidence>
<dbReference type="Gene3D" id="2.130.10.130">
    <property type="entry name" value="Integrin alpha, N-terminal"/>
    <property type="match status" value="2"/>
</dbReference>
<evidence type="ECO:0000256" key="5">
    <source>
        <dbReference type="SAM" id="SignalP"/>
    </source>
</evidence>
<evidence type="ECO:0000256" key="1">
    <source>
        <dbReference type="ARBA" id="ARBA00022729"/>
    </source>
</evidence>